<evidence type="ECO:0000313" key="1">
    <source>
        <dbReference type="EMBL" id="HIU25165.1"/>
    </source>
</evidence>
<dbReference type="EMBL" id="DVMP01000035">
    <property type="protein sequence ID" value="HIU25165.1"/>
    <property type="molecule type" value="Genomic_DNA"/>
</dbReference>
<name>A0A9D1I1D9_9FIRM</name>
<comment type="caution">
    <text evidence="1">The sequence shown here is derived from an EMBL/GenBank/DDBJ whole genome shotgun (WGS) entry which is preliminary data.</text>
</comment>
<dbReference type="Proteomes" id="UP000824090">
    <property type="component" value="Unassembled WGS sequence"/>
</dbReference>
<evidence type="ECO:0000313" key="2">
    <source>
        <dbReference type="Proteomes" id="UP000824090"/>
    </source>
</evidence>
<protein>
    <submittedName>
        <fullName evidence="1">Uncharacterized protein</fullName>
    </submittedName>
</protein>
<reference evidence="1" key="2">
    <citation type="journal article" date="2021" name="PeerJ">
        <title>Extensive microbial diversity within the chicken gut microbiome revealed by metagenomics and culture.</title>
        <authorList>
            <person name="Gilroy R."/>
            <person name="Ravi A."/>
            <person name="Getino M."/>
            <person name="Pursley I."/>
            <person name="Horton D.L."/>
            <person name="Alikhan N.F."/>
            <person name="Baker D."/>
            <person name="Gharbi K."/>
            <person name="Hall N."/>
            <person name="Watson M."/>
            <person name="Adriaenssens E.M."/>
            <person name="Foster-Nyarko E."/>
            <person name="Jarju S."/>
            <person name="Secka A."/>
            <person name="Antonio M."/>
            <person name="Oren A."/>
            <person name="Chaudhuri R.R."/>
            <person name="La Ragione R."/>
            <person name="Hildebrand F."/>
            <person name="Pallen M.J."/>
        </authorList>
    </citation>
    <scope>NUCLEOTIDE SEQUENCE</scope>
    <source>
        <strain evidence="1">ChiHcec3-6078</strain>
    </source>
</reference>
<accession>A0A9D1I1D9</accession>
<reference evidence="1" key="1">
    <citation type="submission" date="2020-10" db="EMBL/GenBank/DDBJ databases">
        <authorList>
            <person name="Gilroy R."/>
        </authorList>
    </citation>
    <scope>NUCLEOTIDE SEQUENCE</scope>
    <source>
        <strain evidence="1">ChiHcec3-6078</strain>
    </source>
</reference>
<sequence length="158" mass="18414">MDYKKQLIEKIESFYVDVVEEFKEAELQIMADSKFRSIFKRKNYGGNVAKLRECKKAALAIDIRDLNIPKGDRESDEVEHRFERCLVIFNNLCDAYIDLQLSLKKKAEGANMSFAQYREVFQKVQDARAGLNSALHELDIVYTDYTCDEEGDPYTYID</sequence>
<proteinExistence type="predicted"/>
<organism evidence="1 2">
    <name type="scientific">Candidatus Allocopromorpha excrementigallinarum</name>
    <dbReference type="NCBI Taxonomy" id="2840742"/>
    <lineage>
        <taxon>Bacteria</taxon>
        <taxon>Bacillati</taxon>
        <taxon>Bacillota</taxon>
        <taxon>Clostridia</taxon>
        <taxon>Eubacteriales</taxon>
        <taxon>Eubacteriaceae</taxon>
        <taxon>Eubacteriaceae incertae sedis</taxon>
        <taxon>Candidatus Allocopromorpha</taxon>
    </lineage>
</organism>
<dbReference type="AlphaFoldDB" id="A0A9D1I1D9"/>
<gene>
    <name evidence="1" type="ORF">IAC50_01540</name>
</gene>